<reference evidence="3" key="1">
    <citation type="submission" date="2024-05" db="EMBL/GenBank/DDBJ databases">
        <title>Planctomycetes of the genus Singulisphaera possess chitinolytic capabilities.</title>
        <authorList>
            <person name="Ivanova A."/>
        </authorList>
    </citation>
    <scope>NUCLEOTIDE SEQUENCE</scope>
    <source>
        <strain evidence="3">Ch08T</strain>
    </source>
</reference>
<comment type="similarity">
    <text evidence="1">Belongs to the deoxyhypusine synthase family.</text>
</comment>
<evidence type="ECO:0000256" key="2">
    <source>
        <dbReference type="ARBA" id="ARBA00022679"/>
    </source>
</evidence>
<proteinExistence type="inferred from homology"/>
<dbReference type="NCBIfam" id="NF001980">
    <property type="entry name" value="PRK00770.1"/>
    <property type="match status" value="1"/>
</dbReference>
<dbReference type="AlphaFoldDB" id="A0AAU7CCE5"/>
<dbReference type="EC" id="2.5.1.46" evidence="3"/>
<dbReference type="EMBL" id="CP155447">
    <property type="protein sequence ID" value="XBH02758.1"/>
    <property type="molecule type" value="Genomic_DNA"/>
</dbReference>
<dbReference type="InterPro" id="IPR002773">
    <property type="entry name" value="Deoxyhypusine_synthase"/>
</dbReference>
<dbReference type="GO" id="GO:0005737">
    <property type="term" value="C:cytoplasm"/>
    <property type="evidence" value="ECO:0007669"/>
    <property type="project" value="TreeGrafter"/>
</dbReference>
<organism evidence="3">
    <name type="scientific">Singulisphaera sp. Ch08</name>
    <dbReference type="NCBI Taxonomy" id="3120278"/>
    <lineage>
        <taxon>Bacteria</taxon>
        <taxon>Pseudomonadati</taxon>
        <taxon>Planctomycetota</taxon>
        <taxon>Planctomycetia</taxon>
        <taxon>Isosphaerales</taxon>
        <taxon>Isosphaeraceae</taxon>
        <taxon>Singulisphaera</taxon>
    </lineage>
</organism>
<protein>
    <submittedName>
        <fullName evidence="3">Deoxyhypusine synthase</fullName>
        <ecNumber evidence="3">2.5.1.46</ecNumber>
    </submittedName>
</protein>
<evidence type="ECO:0000313" key="3">
    <source>
        <dbReference type="EMBL" id="XBH02758.1"/>
    </source>
</evidence>
<evidence type="ECO:0000256" key="1">
    <source>
        <dbReference type="ARBA" id="ARBA00009892"/>
    </source>
</evidence>
<dbReference type="Gene3D" id="3.40.910.10">
    <property type="entry name" value="Deoxyhypusine synthase"/>
    <property type="match status" value="1"/>
</dbReference>
<dbReference type="GO" id="GO:0034038">
    <property type="term" value="F:deoxyhypusine synthase activity"/>
    <property type="evidence" value="ECO:0007669"/>
    <property type="project" value="UniProtKB-EC"/>
</dbReference>
<gene>
    <name evidence="3" type="primary">speY</name>
    <name evidence="3" type="ORF">V5E97_31230</name>
</gene>
<dbReference type="InterPro" id="IPR036982">
    <property type="entry name" value="Deoxyhypusine_synthase_sf"/>
</dbReference>
<name>A0AAU7CCE5_9BACT</name>
<dbReference type="InterPro" id="IPR029035">
    <property type="entry name" value="DHS-like_NAD/FAD-binding_dom"/>
</dbReference>
<keyword evidence="2 3" id="KW-0808">Transferase</keyword>
<dbReference type="RefSeq" id="WP_406695499.1">
    <property type="nucleotide sequence ID" value="NZ_CP155447.1"/>
</dbReference>
<sequence length="383" mass="41703">MTEPGNPLSVLQQVSQHRIAPPAVSGSDLAADLIDQAFLSYNAGRLREVCQVFTRKMLEPNCTVGLTISGALTPAGLGMSCLIPLVQAGFVDWIVSTGANLYHDTHYALDLPLHQSRPNLDDFALRQNDIIRIYDIVFDYATLLDTDAFYRELIRDDVFARTMGTAEFHYEVGRYLQGRAQALGRPANSLLAAAYEAGVPIYTSSPGDSSIGMNLAALSLQGGKLQIDALRDVNETAAIVYNAKRNGGESAVLILGGGSPKNFILQTEPQIQEVLGLAESGHDYFLQITDARPDTGGLSGATASEAMTWGKVDPERLPDSVTCYTDSTIALPLLTAYSLARHAPRPLRRLYDQREASYETLRLEYEKHRAEGEPDPSARKTLG</sequence>
<dbReference type="Pfam" id="PF01916">
    <property type="entry name" value="DS"/>
    <property type="match status" value="1"/>
</dbReference>
<dbReference type="SUPFAM" id="SSF52467">
    <property type="entry name" value="DHS-like NAD/FAD-binding domain"/>
    <property type="match status" value="1"/>
</dbReference>
<dbReference type="PANTHER" id="PTHR11703">
    <property type="entry name" value="DEOXYHYPUSINE SYNTHASE"/>
    <property type="match status" value="1"/>
</dbReference>
<dbReference type="PANTHER" id="PTHR11703:SF2">
    <property type="entry name" value="DEOXYHYPUSINE SYNTHASE-LIKE PROTEIN"/>
    <property type="match status" value="1"/>
</dbReference>
<accession>A0AAU7CCE5</accession>